<sequence length="139" mass="15452">MPIHAHASAILLYLENSIISGAPIVMLPGSFTRTLCVPLQSLPDSDIYLVFPMRAHGDTSRGDGPFSPAILDAENCSCSSIDGDAWSIGLRILMARRVGCTGFRCTMSLCHRRRLEPGGKRRKRNHIFTMYGRLQDDFR</sequence>
<dbReference type="RefSeq" id="XP_033538082.1">
    <property type="nucleotide sequence ID" value="XM_033673721.1"/>
</dbReference>
<reference evidence="3" key="3">
    <citation type="submission" date="2025-04" db="UniProtKB">
        <authorList>
            <consortium name="RefSeq"/>
        </authorList>
    </citation>
    <scope>IDENTIFICATION</scope>
    <source>
        <strain evidence="3">CBS 781.70</strain>
    </source>
</reference>
<dbReference type="GeneID" id="54414291"/>
<reference evidence="3" key="2">
    <citation type="submission" date="2020-04" db="EMBL/GenBank/DDBJ databases">
        <authorList>
            <consortium name="NCBI Genome Project"/>
        </authorList>
    </citation>
    <scope>NUCLEOTIDE SEQUENCE</scope>
    <source>
        <strain evidence="3">CBS 781.70</strain>
    </source>
</reference>
<proteinExistence type="predicted"/>
<accession>A0A6G1GEW8</accession>
<dbReference type="AlphaFoldDB" id="A0A6G1GEW8"/>
<evidence type="ECO:0000313" key="2">
    <source>
        <dbReference type="Proteomes" id="UP000504638"/>
    </source>
</evidence>
<reference evidence="1 3" key="1">
    <citation type="submission" date="2020-01" db="EMBL/GenBank/DDBJ databases">
        <authorList>
            <consortium name="DOE Joint Genome Institute"/>
            <person name="Haridas S."/>
            <person name="Albert R."/>
            <person name="Binder M."/>
            <person name="Bloem J."/>
            <person name="Labutti K."/>
            <person name="Salamov A."/>
            <person name="Andreopoulos B."/>
            <person name="Baker S.E."/>
            <person name="Barry K."/>
            <person name="Bills G."/>
            <person name="Bluhm B.H."/>
            <person name="Cannon C."/>
            <person name="Castanera R."/>
            <person name="Culley D.E."/>
            <person name="Daum C."/>
            <person name="Ezra D."/>
            <person name="Gonzalez J.B."/>
            <person name="Henrissat B."/>
            <person name="Kuo A."/>
            <person name="Liang C."/>
            <person name="Lipzen A."/>
            <person name="Lutzoni F."/>
            <person name="Magnuson J."/>
            <person name="Mondo S."/>
            <person name="Nolan M."/>
            <person name="Ohm R."/>
            <person name="Pangilinan J."/>
            <person name="Park H.-J."/>
            <person name="Ramirez L."/>
            <person name="Alfaro M."/>
            <person name="Sun H."/>
            <person name="Tritt A."/>
            <person name="Yoshinaga Y."/>
            <person name="Zwiers L.-H."/>
            <person name="Turgeon B.G."/>
            <person name="Goodwin S.B."/>
            <person name="Spatafora J.W."/>
            <person name="Crous P.W."/>
            <person name="Grigoriev I.V."/>
        </authorList>
    </citation>
    <scope>NUCLEOTIDE SEQUENCE</scope>
    <source>
        <strain evidence="1 3">CBS 781.70</strain>
    </source>
</reference>
<dbReference type="EMBL" id="ML975150">
    <property type="protein sequence ID" value="KAF1816451.1"/>
    <property type="molecule type" value="Genomic_DNA"/>
</dbReference>
<dbReference type="Proteomes" id="UP000504638">
    <property type="component" value="Unplaced"/>
</dbReference>
<protein>
    <submittedName>
        <fullName evidence="1 3">Uncharacterized protein</fullName>
    </submittedName>
</protein>
<organism evidence="1">
    <name type="scientific">Eremomyces bilateralis CBS 781.70</name>
    <dbReference type="NCBI Taxonomy" id="1392243"/>
    <lineage>
        <taxon>Eukaryota</taxon>
        <taxon>Fungi</taxon>
        <taxon>Dikarya</taxon>
        <taxon>Ascomycota</taxon>
        <taxon>Pezizomycotina</taxon>
        <taxon>Dothideomycetes</taxon>
        <taxon>Dothideomycetes incertae sedis</taxon>
        <taxon>Eremomycetales</taxon>
        <taxon>Eremomycetaceae</taxon>
        <taxon>Eremomyces</taxon>
    </lineage>
</organism>
<keyword evidence="2" id="KW-1185">Reference proteome</keyword>
<name>A0A6G1GEW8_9PEZI</name>
<evidence type="ECO:0000313" key="3">
    <source>
        <dbReference type="RefSeq" id="XP_033538082.1"/>
    </source>
</evidence>
<gene>
    <name evidence="1 3" type="ORF">P152DRAFT_124251</name>
</gene>
<evidence type="ECO:0000313" key="1">
    <source>
        <dbReference type="EMBL" id="KAF1816451.1"/>
    </source>
</evidence>